<evidence type="ECO:0000256" key="5">
    <source>
        <dbReference type="ARBA" id="ARBA00023157"/>
    </source>
</evidence>
<dbReference type="Pfam" id="PF00723">
    <property type="entry name" value="Glyco_hydro_15"/>
    <property type="match status" value="1"/>
</dbReference>
<evidence type="ECO:0000256" key="2">
    <source>
        <dbReference type="ARBA" id="ARBA00006188"/>
    </source>
</evidence>
<keyword evidence="8" id="KW-0624">Polysaccharide degradation</keyword>
<proteinExistence type="inferred from homology"/>
<keyword evidence="6" id="KW-0119">Carbohydrate metabolism</keyword>
<evidence type="ECO:0000256" key="4">
    <source>
        <dbReference type="ARBA" id="ARBA00022801"/>
    </source>
</evidence>
<comment type="similarity">
    <text evidence="2">Belongs to the glycosyl hydrolase 15 family.</text>
</comment>
<dbReference type="PANTHER" id="PTHR31616">
    <property type="entry name" value="TREHALASE"/>
    <property type="match status" value="1"/>
</dbReference>
<dbReference type="Gene3D" id="1.50.10.10">
    <property type="match status" value="1"/>
</dbReference>
<dbReference type="GO" id="GO:0000272">
    <property type="term" value="P:polysaccharide catabolic process"/>
    <property type="evidence" value="ECO:0007669"/>
    <property type="project" value="UniProtKB-KW"/>
</dbReference>
<feature type="domain" description="P-type" evidence="11">
    <location>
        <begin position="22"/>
        <end position="63"/>
    </location>
</feature>
<dbReference type="SMART" id="SM00018">
    <property type="entry name" value="PD"/>
    <property type="match status" value="1"/>
</dbReference>
<evidence type="ECO:0000256" key="6">
    <source>
        <dbReference type="ARBA" id="ARBA00023277"/>
    </source>
</evidence>
<dbReference type="Gene3D" id="4.10.110.10">
    <property type="entry name" value="Spasmolytic Protein, domain 1"/>
    <property type="match status" value="1"/>
</dbReference>
<feature type="chain" id="PRO_5041913834" description="glucan 1,4-alpha-glucosidase" evidence="10">
    <location>
        <begin position="23"/>
        <end position="508"/>
    </location>
</feature>
<dbReference type="PANTHER" id="PTHR31616:SF9">
    <property type="entry name" value="GLUCOAMYLASE, INTRACELLULAR SPORULATION-SPECIFIC"/>
    <property type="match status" value="1"/>
</dbReference>
<comment type="caution">
    <text evidence="9">Lacks conserved residue(s) required for the propagation of feature annotation.</text>
</comment>
<dbReference type="Pfam" id="PF00088">
    <property type="entry name" value="Trefoil"/>
    <property type="match status" value="1"/>
</dbReference>
<organism evidence="12 13">
    <name type="scientific">Cymbomonas tetramitiformis</name>
    <dbReference type="NCBI Taxonomy" id="36881"/>
    <lineage>
        <taxon>Eukaryota</taxon>
        <taxon>Viridiplantae</taxon>
        <taxon>Chlorophyta</taxon>
        <taxon>Pyramimonadophyceae</taxon>
        <taxon>Pyramimonadales</taxon>
        <taxon>Pyramimonadaceae</taxon>
        <taxon>Cymbomonas</taxon>
    </lineage>
</organism>
<keyword evidence="7" id="KW-0326">Glycosidase</keyword>
<reference evidence="12 13" key="1">
    <citation type="journal article" date="2015" name="Genome Biol. Evol.">
        <title>Comparative Genomics of a Bacterivorous Green Alga Reveals Evolutionary Causalities and Consequences of Phago-Mixotrophic Mode of Nutrition.</title>
        <authorList>
            <person name="Burns J.A."/>
            <person name="Paasch A."/>
            <person name="Narechania A."/>
            <person name="Kim E."/>
        </authorList>
    </citation>
    <scope>NUCLEOTIDE SEQUENCE [LARGE SCALE GENOMIC DNA]</scope>
    <source>
        <strain evidence="12 13">PLY_AMNH</strain>
    </source>
</reference>
<evidence type="ECO:0000256" key="8">
    <source>
        <dbReference type="ARBA" id="ARBA00023326"/>
    </source>
</evidence>
<dbReference type="SUPFAM" id="SSF48208">
    <property type="entry name" value="Six-hairpin glycosidases"/>
    <property type="match status" value="1"/>
</dbReference>
<dbReference type="InterPro" id="IPR011613">
    <property type="entry name" value="GH15-like"/>
</dbReference>
<dbReference type="AlphaFoldDB" id="A0AAE0CDG5"/>
<keyword evidence="4" id="KW-0378">Hydrolase</keyword>
<keyword evidence="5 9" id="KW-1015">Disulfide bond</keyword>
<protein>
    <recommendedName>
        <fullName evidence="3">glucan 1,4-alpha-glucosidase</fullName>
        <ecNumber evidence="3">3.2.1.3</ecNumber>
    </recommendedName>
</protein>
<dbReference type="InterPro" id="IPR008928">
    <property type="entry name" value="6-hairpin_glycosidase_sf"/>
</dbReference>
<dbReference type="EMBL" id="LGRX02025025">
    <property type="protein sequence ID" value="KAK3253051.1"/>
    <property type="molecule type" value="Genomic_DNA"/>
</dbReference>
<keyword evidence="10" id="KW-0732">Signal</keyword>
<keyword evidence="13" id="KW-1185">Reference proteome</keyword>
<comment type="catalytic activity">
    <reaction evidence="1">
        <text>Hydrolysis of terminal (1-&gt;4)-linked alpha-D-glucose residues successively from non-reducing ends of the chains with release of beta-D-glucose.</text>
        <dbReference type="EC" id="3.2.1.3"/>
    </reaction>
</comment>
<evidence type="ECO:0000256" key="7">
    <source>
        <dbReference type="ARBA" id="ARBA00023295"/>
    </source>
</evidence>
<feature type="disulfide bond" evidence="9">
    <location>
        <begin position="33"/>
        <end position="48"/>
    </location>
</feature>
<accession>A0AAE0CDG5</accession>
<dbReference type="InterPro" id="IPR012341">
    <property type="entry name" value="6hp_glycosidase-like_sf"/>
</dbReference>
<dbReference type="EC" id="3.2.1.3" evidence="3"/>
<comment type="caution">
    <text evidence="12">The sequence shown here is derived from an EMBL/GenBank/DDBJ whole genome shotgun (WGS) entry which is preliminary data.</text>
</comment>
<evidence type="ECO:0000313" key="12">
    <source>
        <dbReference type="EMBL" id="KAK3253051.1"/>
    </source>
</evidence>
<evidence type="ECO:0000256" key="9">
    <source>
        <dbReference type="PROSITE-ProRule" id="PRU00779"/>
    </source>
</evidence>
<dbReference type="Proteomes" id="UP001190700">
    <property type="component" value="Unassembled WGS sequence"/>
</dbReference>
<dbReference type="PRINTS" id="PR00736">
    <property type="entry name" value="GLHYDRLASE15"/>
</dbReference>
<dbReference type="InterPro" id="IPR000165">
    <property type="entry name" value="Glucoamylase"/>
</dbReference>
<feature type="signal peptide" evidence="10">
    <location>
        <begin position="1"/>
        <end position="22"/>
    </location>
</feature>
<dbReference type="InterPro" id="IPR044913">
    <property type="entry name" value="P_trefoil_dom_sf"/>
</dbReference>
<dbReference type="SUPFAM" id="SSF57492">
    <property type="entry name" value="Trefoil"/>
    <property type="match status" value="1"/>
</dbReference>
<sequence length="508" mass="55428">MVRMFGLICLVFVGILAPSVSADCTPPEQRTDCGYFGIDQAGCEGKGCCWSPANDTPWCFFPADRNLNCFSLKNGGASPFSTSEIERFYGLFKNNININGKGGVVAAPDHNTPGGSYYYHWERDGALTMRALQEVTKDKNSIMGALKAYTQWVLGRQAETDPHGIDVRTEPKYMLPDGAVFTGAWCRPQNDGPGLRATALMMFAEHLSATGGSDYVKEYLWTGDSSKYKGGAIKWDLDYVLSQYDSATCDLWEEVRSSDFFWNRVTMIKALHTGARFAITMSDTASANAYTALAAKLSEALYKEHWNGDYIIEATNREKDGAVIVGLNTGYDDALGMFAPTSAEVASTILEYNSAFCTEYAINRADTSSGVGGVLYGRYPGDVYAGGNPWVLTTAALAQLFYRAASFTSEHGVPAMAALDKWAKALNVDSMPSGKDDVAGVFLEAGDSVLLRLRKHVVADDGHLDEQIDRNDGHQMSARDLTWSYAEVLNAMAHREAAVQARYGKAVE</sequence>
<dbReference type="CDD" id="cd00111">
    <property type="entry name" value="Trefoil"/>
    <property type="match status" value="1"/>
</dbReference>
<evidence type="ECO:0000256" key="1">
    <source>
        <dbReference type="ARBA" id="ARBA00001863"/>
    </source>
</evidence>
<gene>
    <name evidence="12" type="ORF">CYMTET_37680</name>
</gene>
<evidence type="ECO:0000313" key="13">
    <source>
        <dbReference type="Proteomes" id="UP001190700"/>
    </source>
</evidence>
<dbReference type="GO" id="GO:0004339">
    <property type="term" value="F:glucan 1,4-alpha-glucosidase activity"/>
    <property type="evidence" value="ECO:0007669"/>
    <property type="project" value="UniProtKB-EC"/>
</dbReference>
<evidence type="ECO:0000256" key="10">
    <source>
        <dbReference type="SAM" id="SignalP"/>
    </source>
</evidence>
<dbReference type="InterPro" id="IPR000519">
    <property type="entry name" value="P_trefoil_dom"/>
</dbReference>
<evidence type="ECO:0000256" key="3">
    <source>
        <dbReference type="ARBA" id="ARBA00012593"/>
    </source>
</evidence>
<evidence type="ECO:0000259" key="11">
    <source>
        <dbReference type="PROSITE" id="PS51448"/>
    </source>
</evidence>
<name>A0AAE0CDG5_9CHLO</name>
<dbReference type="PROSITE" id="PS51448">
    <property type="entry name" value="P_TREFOIL_2"/>
    <property type="match status" value="1"/>
</dbReference>